<evidence type="ECO:0000313" key="9">
    <source>
        <dbReference type="Proteomes" id="UP000198461"/>
    </source>
</evidence>
<evidence type="ECO:0000256" key="6">
    <source>
        <dbReference type="SAM" id="Phobius"/>
    </source>
</evidence>
<dbReference type="PANTHER" id="PTHR30619">
    <property type="entry name" value="DNA INTERNALIZATION/COMPETENCE PROTEIN COMEC/REC2"/>
    <property type="match status" value="1"/>
</dbReference>
<dbReference type="InterPro" id="IPR035681">
    <property type="entry name" value="ComA-like_MBL"/>
</dbReference>
<feature type="transmembrane region" description="Helical" evidence="6">
    <location>
        <begin position="279"/>
        <end position="301"/>
    </location>
</feature>
<dbReference type="InterPro" id="IPR004477">
    <property type="entry name" value="ComEC_N"/>
</dbReference>
<dbReference type="EMBL" id="FSRE01000002">
    <property type="protein sequence ID" value="SIN90660.1"/>
    <property type="molecule type" value="Genomic_DNA"/>
</dbReference>
<dbReference type="GO" id="GO:0005886">
    <property type="term" value="C:plasma membrane"/>
    <property type="evidence" value="ECO:0007669"/>
    <property type="project" value="UniProtKB-SubCell"/>
</dbReference>
<gene>
    <name evidence="8" type="ORF">SAMN05443662_0934</name>
</gene>
<feature type="transmembrane region" description="Helical" evidence="6">
    <location>
        <begin position="372"/>
        <end position="394"/>
    </location>
</feature>
<keyword evidence="5 6" id="KW-0472">Membrane</keyword>
<evidence type="ECO:0000313" key="8">
    <source>
        <dbReference type="EMBL" id="SIN90660.1"/>
    </source>
</evidence>
<dbReference type="PANTHER" id="PTHR30619:SF1">
    <property type="entry name" value="RECOMBINATION PROTEIN 2"/>
    <property type="match status" value="1"/>
</dbReference>
<dbReference type="Pfam" id="PF00753">
    <property type="entry name" value="Lactamase_B"/>
    <property type="match status" value="1"/>
</dbReference>
<feature type="transmembrane region" description="Helical" evidence="6">
    <location>
        <begin position="406"/>
        <end position="430"/>
    </location>
</feature>
<evidence type="ECO:0000256" key="2">
    <source>
        <dbReference type="ARBA" id="ARBA00022475"/>
    </source>
</evidence>
<dbReference type="STRING" id="364032.SAMN05443662_0934"/>
<feature type="transmembrane region" description="Helical" evidence="6">
    <location>
        <begin position="24"/>
        <end position="42"/>
    </location>
</feature>
<feature type="transmembrane region" description="Helical" evidence="6">
    <location>
        <begin position="347"/>
        <end position="366"/>
    </location>
</feature>
<proteinExistence type="predicted"/>
<dbReference type="Pfam" id="PF13567">
    <property type="entry name" value="DUF4131"/>
    <property type="match status" value="1"/>
</dbReference>
<feature type="transmembrane region" description="Helical" evidence="6">
    <location>
        <begin position="321"/>
        <end position="340"/>
    </location>
</feature>
<evidence type="ECO:0000256" key="5">
    <source>
        <dbReference type="ARBA" id="ARBA00023136"/>
    </source>
</evidence>
<reference evidence="8 9" key="1">
    <citation type="submission" date="2016-11" db="EMBL/GenBank/DDBJ databases">
        <authorList>
            <person name="Jaros S."/>
            <person name="Januszkiewicz K."/>
            <person name="Wedrychowicz H."/>
        </authorList>
    </citation>
    <scope>NUCLEOTIDE SEQUENCE [LARGE SCALE GENOMIC DNA]</scope>
    <source>
        <strain evidence="8 9">DSM 17737</strain>
    </source>
</reference>
<dbReference type="Gene3D" id="3.60.15.10">
    <property type="entry name" value="Ribonuclease Z/Hydroxyacylglutathione hydrolase-like"/>
    <property type="match status" value="1"/>
</dbReference>
<dbReference type="InterPro" id="IPR001279">
    <property type="entry name" value="Metallo-B-lactamas"/>
</dbReference>
<dbReference type="RefSeq" id="WP_074201215.1">
    <property type="nucleotide sequence ID" value="NZ_FSRE01000002.1"/>
</dbReference>
<keyword evidence="2" id="KW-1003">Cell membrane</keyword>
<feature type="transmembrane region" description="Helical" evidence="6">
    <location>
        <begin position="49"/>
        <end position="68"/>
    </location>
</feature>
<dbReference type="GO" id="GO:0030420">
    <property type="term" value="P:establishment of competence for transformation"/>
    <property type="evidence" value="ECO:0007669"/>
    <property type="project" value="InterPro"/>
</dbReference>
<accession>A0A1N6F5Y3</accession>
<dbReference type="InterPro" id="IPR036866">
    <property type="entry name" value="RibonucZ/Hydroxyglut_hydro"/>
</dbReference>
<feature type="transmembrane region" description="Helical" evidence="6">
    <location>
        <begin position="489"/>
        <end position="508"/>
    </location>
</feature>
<keyword evidence="3 6" id="KW-0812">Transmembrane</keyword>
<dbReference type="SUPFAM" id="SSF56281">
    <property type="entry name" value="Metallo-hydrolase/oxidoreductase"/>
    <property type="match status" value="1"/>
</dbReference>
<dbReference type="Pfam" id="PF03772">
    <property type="entry name" value="Competence"/>
    <property type="match status" value="1"/>
</dbReference>
<dbReference type="NCBIfam" id="TIGR00361">
    <property type="entry name" value="ComEC_Rec2"/>
    <property type="match status" value="1"/>
</dbReference>
<organism evidence="8 9">
    <name type="scientific">Sulfurivirga caldicuralii</name>
    <dbReference type="NCBI Taxonomy" id="364032"/>
    <lineage>
        <taxon>Bacteria</taxon>
        <taxon>Pseudomonadati</taxon>
        <taxon>Pseudomonadota</taxon>
        <taxon>Gammaproteobacteria</taxon>
        <taxon>Thiotrichales</taxon>
        <taxon>Piscirickettsiaceae</taxon>
        <taxon>Sulfurivirga</taxon>
    </lineage>
</organism>
<dbReference type="NCBIfam" id="TIGR00360">
    <property type="entry name" value="ComEC_N-term"/>
    <property type="match status" value="1"/>
</dbReference>
<dbReference type="InterPro" id="IPR025405">
    <property type="entry name" value="DUF4131"/>
</dbReference>
<dbReference type="InterPro" id="IPR052159">
    <property type="entry name" value="Competence_DNA_uptake"/>
</dbReference>
<evidence type="ECO:0000256" key="4">
    <source>
        <dbReference type="ARBA" id="ARBA00022989"/>
    </source>
</evidence>
<feature type="domain" description="Metallo-beta-lactamase" evidence="7">
    <location>
        <begin position="525"/>
        <end position="710"/>
    </location>
</feature>
<sequence>MFVLFVAGTLLALTAWFTLAPELAVILALGGAGILTVLAVRFRAVRAAVLNLAAGLSLGLVVGIFWMAQHPALPAALVGKPIELQGTVVSLPEAISTASDRIYYRFIFKIDAVGNDVTVPQALLHQRVQLNWRNPPQLEPGQHWHLLVRLYPVHGMLNPGGFDYEAWALTQGWRMRGTVAGGKLLGQTWHWQRLRQAFSERVANAWQSSPYAGFYDALTFGERSRLTPAQWQVLQQTGTTHLMAISGLHIGLAAALGAGLFALLWRFIVPVQRLARPQWAALGAVVFAAVYLWLSGAALPAQRAFLMVGVAVGLVWLRRPFLTFNALALAALLIVLWQPASVLSASFWLSFTAVAVIVLTLQNPWVKARPGWQQFLIVQLALLLALWPLTAFFFNQAAGWRGLINLIAVPLVSFFYLPMLLLGAMLGLIAPQTLQAVSPWLDPLWAPFWQLLEGVTQQPAGIALPPPRPWMLVLFMVVLVAWALKRYRVAAGVAALFTALWLSLPLWLSRPHTGQLWVTVLDVGQGQAVVLETRHHVLVYDLGPRWERLDTGASVVVPFLHDRGHFRVDRLIASHDDVDHAGGLAALRRAFPQARVYSGQPERFEGALACKAGEAWQWDGVDFRFLWPPQDFHNRQDNAHSCVLQVSVGQTRLLLTGDLPTSQERALIRRHGEQLRSVWMLAGHHGSAHSNSAQLLDTVRLRQVAVSAGYRNFYHFPSSAAKVRWLQRDIAVHCTGCEGALQYHVDASGVQLVRRERWARRTIFRHYCNRSLP</sequence>
<keyword evidence="4 6" id="KW-1133">Transmembrane helix</keyword>
<comment type="subcellular location">
    <subcellularLocation>
        <location evidence="1">Cell membrane</location>
        <topology evidence="1">Multi-pass membrane protein</topology>
    </subcellularLocation>
</comment>
<protein>
    <submittedName>
        <fullName evidence="8">Competence protein ComEC</fullName>
    </submittedName>
</protein>
<dbReference type="SMART" id="SM00849">
    <property type="entry name" value="Lactamase_B"/>
    <property type="match status" value="1"/>
</dbReference>
<evidence type="ECO:0000259" key="7">
    <source>
        <dbReference type="SMART" id="SM00849"/>
    </source>
</evidence>
<dbReference type="OrthoDB" id="9761531at2"/>
<keyword evidence="9" id="KW-1185">Reference proteome</keyword>
<dbReference type="Proteomes" id="UP000198461">
    <property type="component" value="Unassembled WGS sequence"/>
</dbReference>
<dbReference type="AlphaFoldDB" id="A0A1N6F5Y3"/>
<feature type="transmembrane region" description="Helical" evidence="6">
    <location>
        <begin position="468"/>
        <end position="484"/>
    </location>
</feature>
<evidence type="ECO:0000256" key="3">
    <source>
        <dbReference type="ARBA" id="ARBA00022692"/>
    </source>
</evidence>
<evidence type="ECO:0000256" key="1">
    <source>
        <dbReference type="ARBA" id="ARBA00004651"/>
    </source>
</evidence>
<dbReference type="InterPro" id="IPR004797">
    <property type="entry name" value="Competence_ComEC/Rec2"/>
</dbReference>
<feature type="transmembrane region" description="Helical" evidence="6">
    <location>
        <begin position="242"/>
        <end position="267"/>
    </location>
</feature>
<name>A0A1N6F5Y3_9GAMM</name>
<dbReference type="CDD" id="cd07731">
    <property type="entry name" value="ComA-like_MBL-fold"/>
    <property type="match status" value="1"/>
</dbReference>